<proteinExistence type="predicted"/>
<evidence type="ECO:0000313" key="1">
    <source>
        <dbReference type="EMBL" id="MBW0503505.1"/>
    </source>
</evidence>
<name>A0A9Q3DI05_9BASI</name>
<organism evidence="1 2">
    <name type="scientific">Austropuccinia psidii MF-1</name>
    <dbReference type="NCBI Taxonomy" id="1389203"/>
    <lineage>
        <taxon>Eukaryota</taxon>
        <taxon>Fungi</taxon>
        <taxon>Dikarya</taxon>
        <taxon>Basidiomycota</taxon>
        <taxon>Pucciniomycotina</taxon>
        <taxon>Pucciniomycetes</taxon>
        <taxon>Pucciniales</taxon>
        <taxon>Sphaerophragmiaceae</taxon>
        <taxon>Austropuccinia</taxon>
    </lineage>
</organism>
<comment type="caution">
    <text evidence="1">The sequence shown here is derived from an EMBL/GenBank/DDBJ whole genome shotgun (WGS) entry which is preliminary data.</text>
</comment>
<reference evidence="1" key="1">
    <citation type="submission" date="2021-03" db="EMBL/GenBank/DDBJ databases">
        <title>Draft genome sequence of rust myrtle Austropuccinia psidii MF-1, a brazilian biotype.</title>
        <authorList>
            <person name="Quecine M.C."/>
            <person name="Pachon D.M.R."/>
            <person name="Bonatelli M.L."/>
            <person name="Correr F.H."/>
            <person name="Franceschini L.M."/>
            <person name="Leite T.F."/>
            <person name="Margarido G.R.A."/>
            <person name="Almeida C.A."/>
            <person name="Ferrarezi J.A."/>
            <person name="Labate C.A."/>
        </authorList>
    </citation>
    <scope>NUCLEOTIDE SEQUENCE</scope>
    <source>
        <strain evidence="1">MF-1</strain>
    </source>
</reference>
<gene>
    <name evidence="1" type="ORF">O181_043220</name>
</gene>
<dbReference type="AlphaFoldDB" id="A0A9Q3DI05"/>
<dbReference type="EMBL" id="AVOT02017432">
    <property type="protein sequence ID" value="MBW0503505.1"/>
    <property type="molecule type" value="Genomic_DNA"/>
</dbReference>
<sequence>MFLEMAACNIWLGVEVGESQPEGCLVVIGVPGKGLGKRQNIHSTKKTNKKHCTFEATKDSRYPGDEKINVDVDHIDNEPLHTESTPILNEEIHD</sequence>
<protein>
    <submittedName>
        <fullName evidence="1">Uncharacterized protein</fullName>
    </submittedName>
</protein>
<dbReference type="Proteomes" id="UP000765509">
    <property type="component" value="Unassembled WGS sequence"/>
</dbReference>
<evidence type="ECO:0000313" key="2">
    <source>
        <dbReference type="Proteomes" id="UP000765509"/>
    </source>
</evidence>
<accession>A0A9Q3DI05</accession>
<keyword evidence="2" id="KW-1185">Reference proteome</keyword>